<dbReference type="Pfam" id="PF00270">
    <property type="entry name" value="DEAD"/>
    <property type="match status" value="1"/>
</dbReference>
<keyword evidence="8 21" id="KW-0347">Helicase</keyword>
<keyword evidence="10" id="KW-0067">ATP-binding</keyword>
<dbReference type="PROSITE" id="PS51192">
    <property type="entry name" value="HELICASE_ATP_BIND_1"/>
    <property type="match status" value="1"/>
</dbReference>
<evidence type="ECO:0000256" key="13">
    <source>
        <dbReference type="ARBA" id="ARBA00023204"/>
    </source>
</evidence>
<dbReference type="GO" id="GO:0006260">
    <property type="term" value="P:DNA replication"/>
    <property type="evidence" value="ECO:0007669"/>
    <property type="project" value="InterPro"/>
</dbReference>
<evidence type="ECO:0000256" key="10">
    <source>
        <dbReference type="ARBA" id="ARBA00022840"/>
    </source>
</evidence>
<evidence type="ECO:0000256" key="9">
    <source>
        <dbReference type="ARBA" id="ARBA00022833"/>
    </source>
</evidence>
<dbReference type="SMART" id="SM00490">
    <property type="entry name" value="HELICc"/>
    <property type="match status" value="1"/>
</dbReference>
<dbReference type="InterPro" id="IPR036390">
    <property type="entry name" value="WH_DNA-bd_sf"/>
</dbReference>
<keyword evidence="22" id="KW-1185">Reference proteome</keyword>
<keyword evidence="5" id="KW-0547">Nucleotide-binding</keyword>
<dbReference type="NCBIfam" id="TIGR01389">
    <property type="entry name" value="recQ"/>
    <property type="match status" value="1"/>
</dbReference>
<dbReference type="PANTHER" id="PTHR13710">
    <property type="entry name" value="DNA HELICASE RECQ FAMILY MEMBER"/>
    <property type="match status" value="1"/>
</dbReference>
<dbReference type="InterPro" id="IPR027417">
    <property type="entry name" value="P-loop_NTPase"/>
</dbReference>
<dbReference type="SMART" id="SM00341">
    <property type="entry name" value="HRDC"/>
    <property type="match status" value="1"/>
</dbReference>
<name>A0A7W9C6R0_9CAUL</name>
<comment type="cofactor">
    <cofactor evidence="2">
        <name>Zn(2+)</name>
        <dbReference type="ChEBI" id="CHEBI:29105"/>
    </cofactor>
</comment>
<dbReference type="SUPFAM" id="SSF46785">
    <property type="entry name" value="Winged helix' DNA-binding domain"/>
    <property type="match status" value="1"/>
</dbReference>
<keyword evidence="14" id="KW-0413">Isomerase</keyword>
<dbReference type="InterPro" id="IPR036388">
    <property type="entry name" value="WH-like_DNA-bd_sf"/>
</dbReference>
<evidence type="ECO:0000256" key="2">
    <source>
        <dbReference type="ARBA" id="ARBA00001947"/>
    </source>
</evidence>
<sequence>MPATQTQPRPATTPGLADARSLLSRVWGHGDFRGLQSEVVAEVLAGRDVLAVLPTGGGKSVCYQIPAILRPGLGLVVSPLIALMTDQVEALKQQGVAAARLDSGVSLDERSAIWAAARSGALDLLYVSPEGLAAGAMMDRLAELPLSLIAIDEAHCVSQWGHDFRPDYRNLGLLAERFPHVPRIAVTATADARTRDDILRSLRLEGARVFVDSFARPNLQLSAERKESASRARTDARVIELVRERRGKSGVVYCGSRDGCERVAQALRDAGTDAIAYHAGMDTKERDRRLERFLAEDGAVMVATIAFGMGVDKADVRFVIHADPPGSLEAYWQEIGRGGRDGEPAEGITLYGPSDIAWTLRRLDGRPMAEEVKQVQVRKARQLFAMLDGAVCRAQAVRRYFGETDAAPCGVCDICGDPPQTYDATVPAQKALAAVQRLGGRFGRGRVIDHLTSRTKDVQPWEQQLSTWGIGADVSPNGWRDIIDHLLFEGLLVEDPNDGKPLVGLGDPEAVRAVYKAERKIEVRRLPVRASSSGRRDRSGEGRNAALETMDADVRARFEALRAWRRERASEQHVPPYVIFQDKTLLEIAQAEPGDLTALAALPGVGQSKLDRYGKGVLETLAKGLESVDGRPSDIIDKARDLRRDMSLPEVQLWQALRGEKLGGLKFRRQHPIPPYVLDFYCAGVRLAVEIDGDSHDGRAAQDARRDAFLLEQGIRTLRIPARDVLNDLPAVTDHIYREAKGQ</sequence>
<dbReference type="GO" id="GO:0003677">
    <property type="term" value="F:DNA binding"/>
    <property type="evidence" value="ECO:0007669"/>
    <property type="project" value="UniProtKB-KW"/>
</dbReference>
<evidence type="ECO:0000259" key="18">
    <source>
        <dbReference type="PROSITE" id="PS50967"/>
    </source>
</evidence>
<dbReference type="SUPFAM" id="SSF52980">
    <property type="entry name" value="Restriction endonuclease-like"/>
    <property type="match status" value="1"/>
</dbReference>
<keyword evidence="11" id="KW-0238">DNA-binding</keyword>
<evidence type="ECO:0000256" key="12">
    <source>
        <dbReference type="ARBA" id="ARBA00023172"/>
    </source>
</evidence>
<evidence type="ECO:0000256" key="3">
    <source>
        <dbReference type="ARBA" id="ARBA00005446"/>
    </source>
</evidence>
<evidence type="ECO:0000256" key="15">
    <source>
        <dbReference type="ARBA" id="ARBA00034617"/>
    </source>
</evidence>
<dbReference type="Pfam" id="PF00570">
    <property type="entry name" value="HRDC"/>
    <property type="match status" value="1"/>
</dbReference>
<feature type="domain" description="Rhodanese" evidence="17">
    <location>
        <begin position="251"/>
        <end position="292"/>
    </location>
</feature>
<evidence type="ECO:0000256" key="1">
    <source>
        <dbReference type="ARBA" id="ARBA00001946"/>
    </source>
</evidence>
<dbReference type="Pfam" id="PF00271">
    <property type="entry name" value="Helicase_C"/>
    <property type="match status" value="1"/>
</dbReference>
<feature type="domain" description="Helicase C-terminal" evidence="20">
    <location>
        <begin position="234"/>
        <end position="383"/>
    </location>
</feature>
<dbReference type="SUPFAM" id="SSF52540">
    <property type="entry name" value="P-loop containing nucleoside triphosphate hydrolases"/>
    <property type="match status" value="1"/>
</dbReference>
<feature type="domain" description="Helicase ATP-binding" evidence="19">
    <location>
        <begin position="40"/>
        <end position="208"/>
    </location>
</feature>
<dbReference type="PROSITE" id="PS50967">
    <property type="entry name" value="HRDC"/>
    <property type="match status" value="1"/>
</dbReference>
<dbReference type="InterPro" id="IPR001650">
    <property type="entry name" value="Helicase_C-like"/>
</dbReference>
<dbReference type="Gene3D" id="1.10.10.10">
    <property type="entry name" value="Winged helix-like DNA-binding domain superfamily/Winged helix DNA-binding domain"/>
    <property type="match status" value="1"/>
</dbReference>
<keyword evidence="6" id="KW-0227">DNA damage</keyword>
<dbReference type="InterPro" id="IPR011545">
    <property type="entry name" value="DEAD/DEAH_box_helicase_dom"/>
</dbReference>
<dbReference type="SUPFAM" id="SSF47819">
    <property type="entry name" value="HRDC-like"/>
    <property type="match status" value="1"/>
</dbReference>
<dbReference type="GO" id="GO:0006310">
    <property type="term" value="P:DNA recombination"/>
    <property type="evidence" value="ECO:0007669"/>
    <property type="project" value="UniProtKB-UniRule"/>
</dbReference>
<comment type="caution">
    <text evidence="21">The sequence shown here is derived from an EMBL/GenBank/DDBJ whole genome shotgun (WGS) entry which is preliminary data.</text>
</comment>
<dbReference type="CDD" id="cd01038">
    <property type="entry name" value="Endonuclease_DUF559"/>
    <property type="match status" value="1"/>
</dbReference>
<dbReference type="EC" id="5.6.2.4" evidence="16"/>
<dbReference type="InterPro" id="IPR004589">
    <property type="entry name" value="DNA_helicase_ATP-dep_RecQ"/>
</dbReference>
<proteinExistence type="inferred from homology"/>
<dbReference type="Pfam" id="PF04480">
    <property type="entry name" value="DUF559"/>
    <property type="match status" value="1"/>
</dbReference>
<dbReference type="SMART" id="SM00487">
    <property type="entry name" value="DEXDc"/>
    <property type="match status" value="1"/>
</dbReference>
<dbReference type="PROSITE" id="PS50206">
    <property type="entry name" value="RHODANESE_3"/>
    <property type="match status" value="1"/>
</dbReference>
<dbReference type="GO" id="GO:0009432">
    <property type="term" value="P:SOS response"/>
    <property type="evidence" value="ECO:0007669"/>
    <property type="project" value="UniProtKB-UniRule"/>
</dbReference>
<dbReference type="EMBL" id="JACHOQ010000003">
    <property type="protein sequence ID" value="MBB5740184.1"/>
    <property type="molecule type" value="Genomic_DNA"/>
</dbReference>
<protein>
    <recommendedName>
        <fullName evidence="16">DNA helicase RecQ</fullName>
        <ecNumber evidence="16">5.6.2.4</ecNumber>
    </recommendedName>
</protein>
<dbReference type="InterPro" id="IPR047216">
    <property type="entry name" value="Endonuclease_DUF559_bact"/>
</dbReference>
<comment type="catalytic activity">
    <reaction evidence="15">
        <text>Couples ATP hydrolysis with the unwinding of duplex DNA by translocating in the 3'-5' direction.</text>
        <dbReference type="EC" id="5.6.2.4"/>
    </reaction>
</comment>
<evidence type="ECO:0000259" key="19">
    <source>
        <dbReference type="PROSITE" id="PS51192"/>
    </source>
</evidence>
<dbReference type="Gene3D" id="1.10.150.80">
    <property type="entry name" value="HRDC domain"/>
    <property type="match status" value="1"/>
</dbReference>
<dbReference type="InterPro" id="IPR044876">
    <property type="entry name" value="HRDC_dom_sf"/>
</dbReference>
<dbReference type="Gene3D" id="3.40.960.10">
    <property type="entry name" value="VSR Endonuclease"/>
    <property type="match status" value="1"/>
</dbReference>
<dbReference type="InterPro" id="IPR018982">
    <property type="entry name" value="RQC_domain"/>
</dbReference>
<dbReference type="Gene3D" id="3.40.50.300">
    <property type="entry name" value="P-loop containing nucleotide triphosphate hydrolases"/>
    <property type="match status" value="2"/>
</dbReference>
<dbReference type="Pfam" id="PF09382">
    <property type="entry name" value="RQC"/>
    <property type="match status" value="1"/>
</dbReference>
<dbReference type="GO" id="GO:0043138">
    <property type="term" value="F:3'-5' DNA helicase activity"/>
    <property type="evidence" value="ECO:0007669"/>
    <property type="project" value="UniProtKB-EC"/>
</dbReference>
<dbReference type="Pfam" id="PF16124">
    <property type="entry name" value="RecQ_Zn_bind"/>
    <property type="match status" value="1"/>
</dbReference>
<dbReference type="InterPro" id="IPR011335">
    <property type="entry name" value="Restrct_endonuc-II-like"/>
</dbReference>
<evidence type="ECO:0000256" key="14">
    <source>
        <dbReference type="ARBA" id="ARBA00023235"/>
    </source>
</evidence>
<comment type="similarity">
    <text evidence="3">Belongs to the helicase family. RecQ subfamily.</text>
</comment>
<dbReference type="GO" id="GO:0006281">
    <property type="term" value="P:DNA repair"/>
    <property type="evidence" value="ECO:0007669"/>
    <property type="project" value="UniProtKB-KW"/>
</dbReference>
<dbReference type="InterPro" id="IPR001763">
    <property type="entry name" value="Rhodanese-like_dom"/>
</dbReference>
<feature type="domain" description="HRDC" evidence="18">
    <location>
        <begin position="551"/>
        <end position="631"/>
    </location>
</feature>
<dbReference type="InterPro" id="IPR010997">
    <property type="entry name" value="HRDC-like_sf"/>
</dbReference>
<dbReference type="NCBIfam" id="TIGR00614">
    <property type="entry name" value="recQ_fam"/>
    <property type="match status" value="1"/>
</dbReference>
<dbReference type="CDD" id="cd17920">
    <property type="entry name" value="DEXHc_RecQ"/>
    <property type="match status" value="1"/>
</dbReference>
<evidence type="ECO:0000256" key="8">
    <source>
        <dbReference type="ARBA" id="ARBA00022806"/>
    </source>
</evidence>
<organism evidence="21 22">
    <name type="scientific">Brevundimonas aurantiaca</name>
    <dbReference type="NCBI Taxonomy" id="74316"/>
    <lineage>
        <taxon>Bacteria</taxon>
        <taxon>Pseudomonadati</taxon>
        <taxon>Pseudomonadota</taxon>
        <taxon>Alphaproteobacteria</taxon>
        <taxon>Caulobacterales</taxon>
        <taxon>Caulobacteraceae</taxon>
        <taxon>Brevundimonas</taxon>
    </lineage>
</organism>
<dbReference type="InterPro" id="IPR014001">
    <property type="entry name" value="Helicase_ATP-bd"/>
</dbReference>
<evidence type="ECO:0000256" key="11">
    <source>
        <dbReference type="ARBA" id="ARBA00023125"/>
    </source>
</evidence>
<gene>
    <name evidence="21" type="ORF">GGQ93_001898</name>
</gene>
<dbReference type="Proteomes" id="UP000527324">
    <property type="component" value="Unassembled WGS sequence"/>
</dbReference>
<evidence type="ECO:0000259" key="20">
    <source>
        <dbReference type="PROSITE" id="PS51194"/>
    </source>
</evidence>
<dbReference type="GO" id="GO:0016787">
    <property type="term" value="F:hydrolase activity"/>
    <property type="evidence" value="ECO:0007669"/>
    <property type="project" value="UniProtKB-KW"/>
</dbReference>
<keyword evidence="9" id="KW-0862">Zinc</keyword>
<dbReference type="GO" id="GO:0030894">
    <property type="term" value="C:replisome"/>
    <property type="evidence" value="ECO:0007669"/>
    <property type="project" value="TreeGrafter"/>
</dbReference>
<keyword evidence="4" id="KW-0479">Metal-binding</keyword>
<evidence type="ECO:0000256" key="5">
    <source>
        <dbReference type="ARBA" id="ARBA00022741"/>
    </source>
</evidence>
<keyword evidence="7 21" id="KW-0378">Hydrolase</keyword>
<dbReference type="GO" id="GO:0046872">
    <property type="term" value="F:metal ion binding"/>
    <property type="evidence" value="ECO:0007669"/>
    <property type="project" value="UniProtKB-KW"/>
</dbReference>
<evidence type="ECO:0000256" key="6">
    <source>
        <dbReference type="ARBA" id="ARBA00022763"/>
    </source>
</evidence>
<dbReference type="PANTHER" id="PTHR13710:SF105">
    <property type="entry name" value="ATP-DEPENDENT DNA HELICASE Q1"/>
    <property type="match status" value="1"/>
</dbReference>
<dbReference type="InterPro" id="IPR006293">
    <property type="entry name" value="DNA_helicase_ATP-dep_RecQ_bac"/>
</dbReference>
<dbReference type="GO" id="GO:0005524">
    <property type="term" value="F:ATP binding"/>
    <property type="evidence" value="ECO:0007669"/>
    <property type="project" value="UniProtKB-KW"/>
</dbReference>
<evidence type="ECO:0000313" key="22">
    <source>
        <dbReference type="Proteomes" id="UP000527324"/>
    </source>
</evidence>
<dbReference type="FunFam" id="3.40.50.300:FF:001389">
    <property type="entry name" value="ATP-dependent DNA helicase RecQ"/>
    <property type="match status" value="1"/>
</dbReference>
<reference evidence="21 22" key="1">
    <citation type="submission" date="2020-08" db="EMBL/GenBank/DDBJ databases">
        <title>Genomic Encyclopedia of Type Strains, Phase IV (KMG-IV): sequencing the most valuable type-strain genomes for metagenomic binning, comparative biology and taxonomic classification.</title>
        <authorList>
            <person name="Goeker M."/>
        </authorList>
    </citation>
    <scope>NUCLEOTIDE SEQUENCE [LARGE SCALE GENOMIC DNA]</scope>
    <source>
        <strain evidence="21 22">DSM 4731</strain>
    </source>
</reference>
<dbReference type="InterPro" id="IPR002121">
    <property type="entry name" value="HRDC_dom"/>
</dbReference>
<evidence type="ECO:0000259" key="17">
    <source>
        <dbReference type="PROSITE" id="PS50206"/>
    </source>
</evidence>
<dbReference type="AlphaFoldDB" id="A0A7W9C6R0"/>
<comment type="cofactor">
    <cofactor evidence="1">
        <name>Mg(2+)</name>
        <dbReference type="ChEBI" id="CHEBI:18420"/>
    </cofactor>
</comment>
<evidence type="ECO:0000256" key="7">
    <source>
        <dbReference type="ARBA" id="ARBA00022801"/>
    </source>
</evidence>
<dbReference type="PROSITE" id="PS51194">
    <property type="entry name" value="HELICASE_CTER"/>
    <property type="match status" value="1"/>
</dbReference>
<dbReference type="SMART" id="SM00956">
    <property type="entry name" value="RQC"/>
    <property type="match status" value="1"/>
</dbReference>
<dbReference type="GO" id="GO:0009378">
    <property type="term" value="F:four-way junction helicase activity"/>
    <property type="evidence" value="ECO:0007669"/>
    <property type="project" value="TreeGrafter"/>
</dbReference>
<dbReference type="InterPro" id="IPR032284">
    <property type="entry name" value="RecQ_Zn-bd"/>
</dbReference>
<dbReference type="InterPro" id="IPR007569">
    <property type="entry name" value="DUF559"/>
</dbReference>
<dbReference type="GO" id="GO:0043590">
    <property type="term" value="C:bacterial nucleoid"/>
    <property type="evidence" value="ECO:0007669"/>
    <property type="project" value="TreeGrafter"/>
</dbReference>
<accession>A0A7W9C6R0</accession>
<keyword evidence="12" id="KW-0233">DNA recombination</keyword>
<evidence type="ECO:0000313" key="21">
    <source>
        <dbReference type="EMBL" id="MBB5740184.1"/>
    </source>
</evidence>
<keyword evidence="13" id="KW-0234">DNA repair</keyword>
<dbReference type="GO" id="GO:0005737">
    <property type="term" value="C:cytoplasm"/>
    <property type="evidence" value="ECO:0007669"/>
    <property type="project" value="TreeGrafter"/>
</dbReference>
<evidence type="ECO:0000256" key="16">
    <source>
        <dbReference type="NCBIfam" id="TIGR01389"/>
    </source>
</evidence>
<evidence type="ECO:0000256" key="4">
    <source>
        <dbReference type="ARBA" id="ARBA00022723"/>
    </source>
</evidence>